<proteinExistence type="predicted"/>
<dbReference type="Gene3D" id="2.40.70.10">
    <property type="entry name" value="Acid Proteases"/>
    <property type="match status" value="1"/>
</dbReference>
<feature type="compositionally biased region" description="Basic and acidic residues" evidence="2">
    <location>
        <begin position="204"/>
        <end position="224"/>
    </location>
</feature>
<dbReference type="SUPFAM" id="SSF50630">
    <property type="entry name" value="Acid proteases"/>
    <property type="match status" value="1"/>
</dbReference>
<reference evidence="5" key="1">
    <citation type="submission" date="2019-09" db="UniProtKB">
        <authorList>
            <consortium name="WormBaseParasite"/>
        </authorList>
    </citation>
    <scope>IDENTIFICATION</scope>
</reference>
<keyword evidence="1" id="KW-0862">Zinc</keyword>
<dbReference type="PROSITE" id="PS50158">
    <property type="entry name" value="ZF_CCHC"/>
    <property type="match status" value="1"/>
</dbReference>
<dbReference type="GO" id="GO:0008270">
    <property type="term" value="F:zinc ion binding"/>
    <property type="evidence" value="ECO:0007669"/>
    <property type="project" value="UniProtKB-KW"/>
</dbReference>
<dbReference type="GO" id="GO:0005737">
    <property type="term" value="C:cytoplasm"/>
    <property type="evidence" value="ECO:0007669"/>
    <property type="project" value="UniProtKB-ARBA"/>
</dbReference>
<feature type="domain" description="CCHC-type" evidence="3">
    <location>
        <begin position="234"/>
        <end position="249"/>
    </location>
</feature>
<evidence type="ECO:0000313" key="5">
    <source>
        <dbReference type="WBParaSite" id="HPBE_0002115501-mRNA-1"/>
    </source>
</evidence>
<dbReference type="AlphaFoldDB" id="A0A183GFI1"/>
<keyword evidence="1" id="KW-0479">Metal-binding</keyword>
<feature type="compositionally biased region" description="Basic and acidic residues" evidence="2">
    <location>
        <begin position="73"/>
        <end position="85"/>
    </location>
</feature>
<feature type="region of interest" description="Disordered" evidence="2">
    <location>
        <begin position="163"/>
        <end position="224"/>
    </location>
</feature>
<keyword evidence="4" id="KW-1185">Reference proteome</keyword>
<feature type="region of interest" description="Disordered" evidence="2">
    <location>
        <begin position="62"/>
        <end position="85"/>
    </location>
</feature>
<accession>A0A183GFI1</accession>
<dbReference type="InterPro" id="IPR001878">
    <property type="entry name" value="Znf_CCHC"/>
</dbReference>
<dbReference type="GO" id="GO:0003676">
    <property type="term" value="F:nucleic acid binding"/>
    <property type="evidence" value="ECO:0007669"/>
    <property type="project" value="InterPro"/>
</dbReference>
<organism evidence="4 5">
    <name type="scientific">Heligmosomoides polygyrus</name>
    <name type="common">Parasitic roundworm</name>
    <dbReference type="NCBI Taxonomy" id="6339"/>
    <lineage>
        <taxon>Eukaryota</taxon>
        <taxon>Metazoa</taxon>
        <taxon>Ecdysozoa</taxon>
        <taxon>Nematoda</taxon>
        <taxon>Chromadorea</taxon>
        <taxon>Rhabditida</taxon>
        <taxon>Rhabditina</taxon>
        <taxon>Rhabditomorpha</taxon>
        <taxon>Strongyloidea</taxon>
        <taxon>Heligmosomidae</taxon>
        <taxon>Heligmosomoides</taxon>
    </lineage>
</organism>
<evidence type="ECO:0000313" key="4">
    <source>
        <dbReference type="Proteomes" id="UP000050761"/>
    </source>
</evidence>
<dbReference type="InterPro" id="IPR036875">
    <property type="entry name" value="Znf_CCHC_sf"/>
</dbReference>
<name>A0A183GFI1_HELPZ</name>
<protein>
    <submittedName>
        <fullName evidence="5">CCHC-type domain-containing protein</fullName>
    </submittedName>
</protein>
<feature type="compositionally biased region" description="Basic and acidic residues" evidence="2">
    <location>
        <begin position="175"/>
        <end position="190"/>
    </location>
</feature>
<keyword evidence="1" id="KW-0863">Zinc-finger</keyword>
<dbReference type="Gene3D" id="4.10.60.10">
    <property type="entry name" value="Zinc finger, CCHC-type"/>
    <property type="match status" value="1"/>
</dbReference>
<dbReference type="InterPro" id="IPR021109">
    <property type="entry name" value="Peptidase_aspartic_dom_sf"/>
</dbReference>
<dbReference type="SMART" id="SM00343">
    <property type="entry name" value="ZnF_C2HC"/>
    <property type="match status" value="1"/>
</dbReference>
<dbReference type="SUPFAM" id="SSF57756">
    <property type="entry name" value="Retrovirus zinc finger-like domains"/>
    <property type="match status" value="1"/>
</dbReference>
<evidence type="ECO:0000259" key="3">
    <source>
        <dbReference type="PROSITE" id="PS50158"/>
    </source>
</evidence>
<dbReference type="CDD" id="cd00303">
    <property type="entry name" value="retropepsin_like"/>
    <property type="match status" value="1"/>
</dbReference>
<sequence length="425" mass="47735">GNGKVPEYVALPEVKPYSGKDKGYPFKAFREAFELKYPRENWTDAELCALFKAKLTGKAKSQFETLPKHKSKSYRDSGDRRAAKTEEERKSVADFCVELDRLTRIAYAELRGSSINAMRAHLLYEQLADWEESYHLLAAMEGDLKRVYDNLKESAMRIERRHLTIRNVREQGGTTEKRGFPRRSQQERPPKSGSDPLTSGSQGKRPEKHCEGREQPIVKSSEEQCRSPRRGKVCYKCGEGGHVAKRCAQSSREPRNVASDKAKNGVLSLSARIKPTRCAMTMTENRSTKEQAVSPKTVGEVLVFGRKWTALLDTGSKISIMPVNFLQRALDDGFDIDHLERPLDHAQKVYDASGNRMQFIAAVEVRVVESGDKDGKVNAFMHVAENAADTIILGNNVLSSLGYKLMREGAISAIREVDLAMMTFL</sequence>
<dbReference type="Proteomes" id="UP000050761">
    <property type="component" value="Unassembled WGS sequence"/>
</dbReference>
<dbReference type="WBParaSite" id="HPBE_0002115501-mRNA-1">
    <property type="protein sequence ID" value="HPBE_0002115501-mRNA-1"/>
    <property type="gene ID" value="HPBE_0002115501"/>
</dbReference>
<evidence type="ECO:0000256" key="2">
    <source>
        <dbReference type="SAM" id="MobiDB-lite"/>
    </source>
</evidence>
<dbReference type="Pfam" id="PF00098">
    <property type="entry name" value="zf-CCHC"/>
    <property type="match status" value="1"/>
</dbReference>
<dbReference type="GO" id="GO:0019899">
    <property type="term" value="F:enzyme binding"/>
    <property type="evidence" value="ECO:0007669"/>
    <property type="project" value="UniProtKB-ARBA"/>
</dbReference>
<evidence type="ECO:0000256" key="1">
    <source>
        <dbReference type="PROSITE-ProRule" id="PRU00047"/>
    </source>
</evidence>